<dbReference type="SUPFAM" id="SSF46785">
    <property type="entry name" value="Winged helix' DNA-binding domain"/>
    <property type="match status" value="1"/>
</dbReference>
<dbReference type="Pfam" id="PF00126">
    <property type="entry name" value="HTH_1"/>
    <property type="match status" value="1"/>
</dbReference>
<dbReference type="Pfam" id="PF03466">
    <property type="entry name" value="LysR_substrate"/>
    <property type="match status" value="1"/>
</dbReference>
<dbReference type="GO" id="GO:0003677">
    <property type="term" value="F:DNA binding"/>
    <property type="evidence" value="ECO:0007669"/>
    <property type="project" value="UniProtKB-KW"/>
</dbReference>
<evidence type="ECO:0000256" key="5">
    <source>
        <dbReference type="ARBA" id="ARBA00023163"/>
    </source>
</evidence>
<dbReference type="InterPro" id="IPR036388">
    <property type="entry name" value="WH-like_DNA-bd_sf"/>
</dbReference>
<evidence type="ECO:0000259" key="7">
    <source>
        <dbReference type="PROSITE" id="PS50931"/>
    </source>
</evidence>
<feature type="domain" description="HTH lysR-type" evidence="7">
    <location>
        <begin position="2"/>
        <end position="59"/>
    </location>
</feature>
<feature type="compositionally biased region" description="Polar residues" evidence="6">
    <location>
        <begin position="300"/>
        <end position="310"/>
    </location>
</feature>
<dbReference type="GO" id="GO:0003700">
    <property type="term" value="F:DNA-binding transcription factor activity"/>
    <property type="evidence" value="ECO:0007669"/>
    <property type="project" value="InterPro"/>
</dbReference>
<keyword evidence="4" id="KW-0010">Activator</keyword>
<dbReference type="Gene3D" id="3.40.190.10">
    <property type="entry name" value="Periplasmic binding protein-like II"/>
    <property type="match status" value="2"/>
</dbReference>
<evidence type="ECO:0000256" key="4">
    <source>
        <dbReference type="ARBA" id="ARBA00023159"/>
    </source>
</evidence>
<keyword evidence="5" id="KW-0804">Transcription</keyword>
<proteinExistence type="inferred from homology"/>
<dbReference type="InterPro" id="IPR005119">
    <property type="entry name" value="LysR_subst-bd"/>
</dbReference>
<dbReference type="SUPFAM" id="SSF53850">
    <property type="entry name" value="Periplasmic binding protein-like II"/>
    <property type="match status" value="1"/>
</dbReference>
<evidence type="ECO:0000256" key="6">
    <source>
        <dbReference type="SAM" id="MobiDB-lite"/>
    </source>
</evidence>
<dbReference type="AlphaFoldDB" id="A0A848L232"/>
<accession>A0A848L232</accession>
<dbReference type="Gene3D" id="1.10.10.10">
    <property type="entry name" value="Winged helix-like DNA-binding domain superfamily/Winged helix DNA-binding domain"/>
    <property type="match status" value="1"/>
</dbReference>
<dbReference type="PROSITE" id="PS50931">
    <property type="entry name" value="HTH_LYSR"/>
    <property type="match status" value="1"/>
</dbReference>
<sequence>MIDTHRLMIFRSVVATGSVSGAASTLGYTSSAVSQHVSALQRETGLSLVEKSGRGIVPTPAGRVLADAATKLMQQVDELTATVEDLRAGTTDRVVLSGFSSAVTAWMPDVVAALTTEFPATRVMVRIEEDIDAVRDTRPDVAIVVGLDRPATVAGYCIHELLTEPYVAVLNTNHELAGRLSIDMVELAAHRWIDSDTYEGPCRQNMLNACAAAGFTPTFIVETSDYPAALRFVARDVGLTVIPRLGAADLPAGTVAVPLANPTPQRSIFLYVKDSRANDPAITRTGELLSELAGQPRGPGSTTSPSTRLT</sequence>
<dbReference type="InterPro" id="IPR036390">
    <property type="entry name" value="WH_DNA-bd_sf"/>
</dbReference>
<comment type="similarity">
    <text evidence="1">Belongs to the LysR transcriptional regulatory family.</text>
</comment>
<evidence type="ECO:0000256" key="1">
    <source>
        <dbReference type="ARBA" id="ARBA00009437"/>
    </source>
</evidence>
<reference evidence="8 9" key="1">
    <citation type="submission" date="2020-04" db="EMBL/GenBank/DDBJ databases">
        <title>Gordonia sp. nov. TBRC 11910.</title>
        <authorList>
            <person name="Suriyachadkun C."/>
        </authorList>
    </citation>
    <scope>NUCLEOTIDE SEQUENCE [LARGE SCALE GENOMIC DNA]</scope>
    <source>
        <strain evidence="8 9">TBRC 11910</strain>
    </source>
</reference>
<evidence type="ECO:0000313" key="9">
    <source>
        <dbReference type="Proteomes" id="UP000550729"/>
    </source>
</evidence>
<keyword evidence="3" id="KW-0238">DNA-binding</keyword>
<dbReference type="PANTHER" id="PTHR30346:SF29">
    <property type="entry name" value="LYSR SUBSTRATE-BINDING"/>
    <property type="match status" value="1"/>
</dbReference>
<evidence type="ECO:0000256" key="2">
    <source>
        <dbReference type="ARBA" id="ARBA00023015"/>
    </source>
</evidence>
<dbReference type="PANTHER" id="PTHR30346">
    <property type="entry name" value="TRANSCRIPTIONAL DUAL REGULATOR HCAR-RELATED"/>
    <property type="match status" value="1"/>
</dbReference>
<dbReference type="EMBL" id="JABBNB010000020">
    <property type="protein sequence ID" value="NMO03145.1"/>
    <property type="molecule type" value="Genomic_DNA"/>
</dbReference>
<protein>
    <submittedName>
        <fullName evidence="8">LysR family transcriptional regulator</fullName>
    </submittedName>
</protein>
<keyword evidence="9" id="KW-1185">Reference proteome</keyword>
<evidence type="ECO:0000313" key="8">
    <source>
        <dbReference type="EMBL" id="NMO03145.1"/>
    </source>
</evidence>
<dbReference type="Proteomes" id="UP000550729">
    <property type="component" value="Unassembled WGS sequence"/>
</dbReference>
<gene>
    <name evidence="8" type="ORF">HH308_18185</name>
</gene>
<name>A0A848L232_9ACTN</name>
<comment type="caution">
    <text evidence="8">The sequence shown here is derived from an EMBL/GenBank/DDBJ whole genome shotgun (WGS) entry which is preliminary data.</text>
</comment>
<keyword evidence="2" id="KW-0805">Transcription regulation</keyword>
<dbReference type="InterPro" id="IPR000847">
    <property type="entry name" value="LysR_HTH_N"/>
</dbReference>
<dbReference type="GO" id="GO:0032993">
    <property type="term" value="C:protein-DNA complex"/>
    <property type="evidence" value="ECO:0007669"/>
    <property type="project" value="TreeGrafter"/>
</dbReference>
<feature type="region of interest" description="Disordered" evidence="6">
    <location>
        <begin position="288"/>
        <end position="310"/>
    </location>
</feature>
<organism evidence="8 9">
    <name type="scientific">Gordonia asplenii</name>
    <dbReference type="NCBI Taxonomy" id="2725283"/>
    <lineage>
        <taxon>Bacteria</taxon>
        <taxon>Bacillati</taxon>
        <taxon>Actinomycetota</taxon>
        <taxon>Actinomycetes</taxon>
        <taxon>Mycobacteriales</taxon>
        <taxon>Gordoniaceae</taxon>
        <taxon>Gordonia</taxon>
    </lineage>
</organism>
<evidence type="ECO:0000256" key="3">
    <source>
        <dbReference type="ARBA" id="ARBA00023125"/>
    </source>
</evidence>